<dbReference type="EMBL" id="PFQK01000095">
    <property type="protein sequence ID" value="PJC81274.1"/>
    <property type="molecule type" value="Genomic_DNA"/>
</dbReference>
<dbReference type="InterPro" id="IPR024445">
    <property type="entry name" value="Tnp_ISXO2-like"/>
</dbReference>
<proteinExistence type="predicted"/>
<organism evidence="2 3">
    <name type="scientific">Candidatus Roizmanbacteria bacterium CG_4_8_14_3_um_filter_36_10</name>
    <dbReference type="NCBI Taxonomy" id="1974834"/>
    <lineage>
        <taxon>Bacteria</taxon>
        <taxon>Candidatus Roizmaniibacteriota</taxon>
    </lineage>
</organism>
<dbReference type="AlphaFoldDB" id="A0A2M8GL42"/>
<evidence type="ECO:0000313" key="2">
    <source>
        <dbReference type="EMBL" id="PJC81274.1"/>
    </source>
</evidence>
<gene>
    <name evidence="2" type="ORF">CO007_05540</name>
</gene>
<protein>
    <recommendedName>
        <fullName evidence="1">ISXO2-like transposase domain-containing protein</fullName>
    </recommendedName>
</protein>
<reference evidence="3" key="1">
    <citation type="submission" date="2017-09" db="EMBL/GenBank/DDBJ databases">
        <title>Depth-based differentiation of microbial function through sediment-hosted aquifers and enrichment of novel symbionts in the deep terrestrial subsurface.</title>
        <authorList>
            <person name="Probst A.J."/>
            <person name="Ladd B."/>
            <person name="Jarett J.K."/>
            <person name="Geller-Mcgrath D.E."/>
            <person name="Sieber C.M.K."/>
            <person name="Emerson J.B."/>
            <person name="Anantharaman K."/>
            <person name="Thomas B.C."/>
            <person name="Malmstrom R."/>
            <person name="Stieglmeier M."/>
            <person name="Klingl A."/>
            <person name="Woyke T."/>
            <person name="Ryan C.M."/>
            <person name="Banfield J.F."/>
        </authorList>
    </citation>
    <scope>NUCLEOTIDE SEQUENCE [LARGE SCALE GENOMIC DNA]</scope>
</reference>
<dbReference type="Proteomes" id="UP000229370">
    <property type="component" value="Unassembled WGS sequence"/>
</dbReference>
<name>A0A2M8GL42_9BACT</name>
<evidence type="ECO:0000259" key="1">
    <source>
        <dbReference type="Pfam" id="PF12762"/>
    </source>
</evidence>
<accession>A0A2M8GL42</accession>
<sequence>MDEVYLGGWGGRAVIAAKEIKSKQIVLHILKGFNVYRTDILDFVEAYIVPGSTVYTDSYPSYRGIDRLFRRV</sequence>
<evidence type="ECO:0000313" key="3">
    <source>
        <dbReference type="Proteomes" id="UP000229370"/>
    </source>
</evidence>
<comment type="caution">
    <text evidence="2">The sequence shown here is derived from an EMBL/GenBank/DDBJ whole genome shotgun (WGS) entry which is preliminary data.</text>
</comment>
<feature type="domain" description="ISXO2-like transposase" evidence="1">
    <location>
        <begin position="12"/>
        <end position="68"/>
    </location>
</feature>
<dbReference type="Pfam" id="PF12762">
    <property type="entry name" value="DDE_Tnp_IS1595"/>
    <property type="match status" value="1"/>
</dbReference>